<gene>
    <name evidence="3" type="ORF">DM02DRAFT_731392</name>
</gene>
<dbReference type="SUPFAM" id="SSF48239">
    <property type="entry name" value="Terpenoid cyclases/Protein prenyltransferases"/>
    <property type="match status" value="1"/>
</dbReference>
<feature type="compositionally biased region" description="Polar residues" evidence="2">
    <location>
        <begin position="631"/>
        <end position="645"/>
    </location>
</feature>
<feature type="region of interest" description="Disordered" evidence="2">
    <location>
        <begin position="631"/>
        <end position="658"/>
    </location>
</feature>
<evidence type="ECO:0000313" key="4">
    <source>
        <dbReference type="Proteomes" id="UP000244855"/>
    </source>
</evidence>
<dbReference type="OrthoDB" id="2343925at2759"/>
<evidence type="ECO:0000256" key="2">
    <source>
        <dbReference type="SAM" id="MobiDB-lite"/>
    </source>
</evidence>
<comment type="similarity">
    <text evidence="1">Belongs to the terpene synthase family.</text>
</comment>
<keyword evidence="4" id="KW-1185">Reference proteome</keyword>
<proteinExistence type="inferred from homology"/>
<dbReference type="PANTHER" id="PTHR31739:SF25">
    <property type="entry name" value="(E,E)-GERANYLLINALOOL SYNTHASE"/>
    <property type="match status" value="1"/>
</dbReference>
<accession>A0A2V1DG76</accession>
<dbReference type="Gene3D" id="1.50.10.160">
    <property type="match status" value="1"/>
</dbReference>
<evidence type="ECO:0008006" key="5">
    <source>
        <dbReference type="Google" id="ProtNLM"/>
    </source>
</evidence>
<dbReference type="InterPro" id="IPR008930">
    <property type="entry name" value="Terpenoid_cyclase/PrenylTrfase"/>
</dbReference>
<dbReference type="EMBL" id="KZ805473">
    <property type="protein sequence ID" value="PVH96124.1"/>
    <property type="molecule type" value="Genomic_DNA"/>
</dbReference>
<name>A0A2V1DG76_9PLEO</name>
<protein>
    <recommendedName>
        <fullName evidence="5">Ent-kaurene synthase</fullName>
    </recommendedName>
</protein>
<dbReference type="Proteomes" id="UP000244855">
    <property type="component" value="Unassembled WGS sequence"/>
</dbReference>
<organism evidence="3 4">
    <name type="scientific">Periconia macrospinosa</name>
    <dbReference type="NCBI Taxonomy" id="97972"/>
    <lineage>
        <taxon>Eukaryota</taxon>
        <taxon>Fungi</taxon>
        <taxon>Dikarya</taxon>
        <taxon>Ascomycota</taxon>
        <taxon>Pezizomycotina</taxon>
        <taxon>Dothideomycetes</taxon>
        <taxon>Pleosporomycetidae</taxon>
        <taxon>Pleosporales</taxon>
        <taxon>Massarineae</taxon>
        <taxon>Periconiaceae</taxon>
        <taxon>Periconia</taxon>
    </lineage>
</organism>
<dbReference type="GO" id="GO:0016102">
    <property type="term" value="P:diterpenoid biosynthetic process"/>
    <property type="evidence" value="ECO:0007669"/>
    <property type="project" value="TreeGrafter"/>
</dbReference>
<dbReference type="InterPro" id="IPR050148">
    <property type="entry name" value="Terpene_synthase-like"/>
</dbReference>
<dbReference type="STRING" id="97972.A0A2V1DG76"/>
<sequence length="913" mass="102428">MMLASTSGELQNMSSPDTHRIQFEKEAQDLIHRVSIGYLFQYEGSWTSSIYDSAWLAMIQKPDGEWLFPECFQYVLDQQLPRSGWPGYACEIDAILNTMAALLAIGKHCIKPSIVESDLQERKEHGIAHLQSMLQVWDIQSCLHVGFEILVPALLKMLEDTGIVIDFPGKAALTALNFQKLKHFSPTMLYSSTPMTAVHSLEAFIGTVDFSKLSHQLVNGSMLGSPSSTAAYLMNSPNWDADAEIYLRRCVRYGGGEASGFLEDADDTAKAIHILNALGHPTSCSAMVSHFQSPKGHMSTYIGERNLSPSANCNALICILEAPDLDKNAETVNLIIRSLCDHWKEGDMVDKWNLSESYTAMLLAQALAMLIQRIDSGLLKSLPADLLHEGIPLMISQLLNRRLFNDISTSGSYPAPESVAYETLACIALISLPLPTNLKEQLAVKITHGKSYLAETRPEWKTGQYLWIEKVTYGCGILSECYCLAASLAEQKGQDWTPAVLKLFSSPSWNFKLTNFFHACRKIGEPWEYEACIYEARIFTTKLQGARTEIFPSRINAKDEYLIYIPAAWVITNNMRGLKISANLLWEMTRFSMLDYLVDEYMESTLEQLNTADKLVLRDWIYAAMTPGSAQERTSSKRPLTPSSTDCEDSDAADGLTSRSKTEPLACIQRILGSYMKDVLFHPEVRSASRFDRENVRMELRDFLLAHIIQMEDNARLPAGSTLVTLSPPRTSFYTWSRSTGSQHTSALLSFAFYSCLLTSGKGAKGRQDCFPGALLKYHASDLASHLAVMSRLFNDWSSIQRDLEEGNVNSLHFPEFWSFSDHEHQSNGGLNIEDERAKDFRSTLLCLSEFERQASRVALAKLAEEMRAEQKRGWTGAEMAQRIKAIELFAYVTELFADMYIAKDLTNRVRGN</sequence>
<evidence type="ECO:0000256" key="1">
    <source>
        <dbReference type="ARBA" id="ARBA00006333"/>
    </source>
</evidence>
<dbReference type="AlphaFoldDB" id="A0A2V1DG76"/>
<evidence type="ECO:0000313" key="3">
    <source>
        <dbReference type="EMBL" id="PVH96124.1"/>
    </source>
</evidence>
<dbReference type="GO" id="GO:0010333">
    <property type="term" value="F:terpene synthase activity"/>
    <property type="evidence" value="ECO:0007669"/>
    <property type="project" value="InterPro"/>
</dbReference>
<dbReference type="PANTHER" id="PTHR31739">
    <property type="entry name" value="ENT-COPALYL DIPHOSPHATE SYNTHASE, CHLOROPLASTIC"/>
    <property type="match status" value="1"/>
</dbReference>
<reference evidence="3 4" key="1">
    <citation type="journal article" date="2018" name="Sci. Rep.">
        <title>Comparative genomics provides insights into the lifestyle and reveals functional heterogeneity of dark septate endophytic fungi.</title>
        <authorList>
            <person name="Knapp D.G."/>
            <person name="Nemeth J.B."/>
            <person name="Barry K."/>
            <person name="Hainaut M."/>
            <person name="Henrissat B."/>
            <person name="Johnson J."/>
            <person name="Kuo A."/>
            <person name="Lim J.H.P."/>
            <person name="Lipzen A."/>
            <person name="Nolan M."/>
            <person name="Ohm R.A."/>
            <person name="Tamas L."/>
            <person name="Grigoriev I.V."/>
            <person name="Spatafora J.W."/>
            <person name="Nagy L.G."/>
            <person name="Kovacs G.M."/>
        </authorList>
    </citation>
    <scope>NUCLEOTIDE SEQUENCE [LARGE SCALE GENOMIC DNA]</scope>
    <source>
        <strain evidence="3 4">DSE2036</strain>
    </source>
</reference>
<dbReference type="GO" id="GO:0000287">
    <property type="term" value="F:magnesium ion binding"/>
    <property type="evidence" value="ECO:0007669"/>
    <property type="project" value="TreeGrafter"/>
</dbReference>